<evidence type="ECO:0000313" key="1">
    <source>
        <dbReference type="EMBL" id="KAL3394238.1"/>
    </source>
</evidence>
<name>A0ABD2WMC9_9HYME</name>
<evidence type="ECO:0008006" key="3">
    <source>
        <dbReference type="Google" id="ProtNLM"/>
    </source>
</evidence>
<sequence length="188" mass="20274">MSFAELYFVRVLTHTVPGLLIRVLIHTSLLWSIGVSTHTAARSLVRVSTHTVVSSPIHVFFCNDGCIAILMRGRKRESFSIQARAAPCMCARTQVCDALYMCGRTPACPLGTWCCTVLICRPDVSPVCGRKDAMTFVTGVVGGATGLNNSSDSFGVFNRYNILNGSCRPAGSALRNITAGHSDCCPQR</sequence>
<protein>
    <recommendedName>
        <fullName evidence="3">Secreted protein</fullName>
    </recommendedName>
</protein>
<dbReference type="EMBL" id="JBJJXI010000092">
    <property type="protein sequence ID" value="KAL3394238.1"/>
    <property type="molecule type" value="Genomic_DNA"/>
</dbReference>
<dbReference type="AlphaFoldDB" id="A0ABD2WMC9"/>
<gene>
    <name evidence="1" type="ORF">TKK_011270</name>
</gene>
<dbReference type="Proteomes" id="UP001627154">
    <property type="component" value="Unassembled WGS sequence"/>
</dbReference>
<reference evidence="1 2" key="1">
    <citation type="journal article" date="2024" name="bioRxiv">
        <title>A reference genome for Trichogramma kaykai: A tiny desert-dwelling parasitoid wasp with competing sex-ratio distorters.</title>
        <authorList>
            <person name="Culotta J."/>
            <person name="Lindsey A.R."/>
        </authorList>
    </citation>
    <scope>NUCLEOTIDE SEQUENCE [LARGE SCALE GENOMIC DNA]</scope>
    <source>
        <strain evidence="1 2">KSX58</strain>
    </source>
</reference>
<comment type="caution">
    <text evidence="1">The sequence shown here is derived from an EMBL/GenBank/DDBJ whole genome shotgun (WGS) entry which is preliminary data.</text>
</comment>
<organism evidence="1 2">
    <name type="scientific">Trichogramma kaykai</name>
    <dbReference type="NCBI Taxonomy" id="54128"/>
    <lineage>
        <taxon>Eukaryota</taxon>
        <taxon>Metazoa</taxon>
        <taxon>Ecdysozoa</taxon>
        <taxon>Arthropoda</taxon>
        <taxon>Hexapoda</taxon>
        <taxon>Insecta</taxon>
        <taxon>Pterygota</taxon>
        <taxon>Neoptera</taxon>
        <taxon>Endopterygota</taxon>
        <taxon>Hymenoptera</taxon>
        <taxon>Apocrita</taxon>
        <taxon>Proctotrupomorpha</taxon>
        <taxon>Chalcidoidea</taxon>
        <taxon>Trichogrammatidae</taxon>
        <taxon>Trichogramma</taxon>
    </lineage>
</organism>
<evidence type="ECO:0000313" key="2">
    <source>
        <dbReference type="Proteomes" id="UP001627154"/>
    </source>
</evidence>
<keyword evidence="2" id="KW-1185">Reference proteome</keyword>
<proteinExistence type="predicted"/>
<accession>A0ABD2WMC9</accession>